<evidence type="ECO:0000313" key="2">
    <source>
        <dbReference type="EMBL" id="KAK6171879.1"/>
    </source>
</evidence>
<keyword evidence="3" id="KW-1185">Reference proteome</keyword>
<dbReference type="AlphaFoldDB" id="A0AAN8JA71"/>
<sequence>MQPSKRSQRLGGKHVNVMSRIANSKPSPTKLVRQPSSLSHRPNKRPRQISVPTTSRLTPVPSISQLPSTVSSQQVPTDNCLTTDSSQLPPVSNRSSTAASVHTQIQEVPATSMQTSAPSTSHLTSTASSHQVPNDNCLTTDSSQLPPVGNTLCSAASVYTQIQGAITNAFPVITQAVLASINSTSRSSQPPPIPLQDEGMSSTHPTVQTNLLNDKAGTNATAQPLSFVADPKIKGKIWANKYIEMFQLLVAKASKCRFLVSETSDNKFLLCKEEAPPKLHGFTQWLKAFHVFVSIYAEKFPTETPHLMKYISAIRELASQAARLQRWTMTRNSVFGASPH</sequence>
<comment type="caution">
    <text evidence="2">The sequence shown here is derived from an EMBL/GenBank/DDBJ whole genome shotgun (WGS) entry which is preliminary data.</text>
</comment>
<feature type="compositionally biased region" description="Basic residues" evidence="1">
    <location>
        <begin position="1"/>
        <end position="12"/>
    </location>
</feature>
<protein>
    <submittedName>
        <fullName evidence="2">Uncharacterized protein</fullName>
    </submittedName>
</protein>
<feature type="compositionally biased region" description="Low complexity" evidence="1">
    <location>
        <begin position="115"/>
        <end position="130"/>
    </location>
</feature>
<dbReference type="PANTHER" id="PTHR35558:SF1">
    <property type="entry name" value="ENDONUCLEASE_EXONUCLEASE_PHOSPHATASE DOMAIN-CONTAINING PROTEIN"/>
    <property type="match status" value="1"/>
</dbReference>
<dbReference type="EMBL" id="JAZGQO010000013">
    <property type="protein sequence ID" value="KAK6171879.1"/>
    <property type="molecule type" value="Genomic_DNA"/>
</dbReference>
<accession>A0AAN8JA71</accession>
<feature type="compositionally biased region" description="Polar residues" evidence="1">
    <location>
        <begin position="50"/>
        <end position="114"/>
    </location>
</feature>
<proteinExistence type="predicted"/>
<organism evidence="2 3">
    <name type="scientific">Patella caerulea</name>
    <name type="common">Rayed Mediterranean limpet</name>
    <dbReference type="NCBI Taxonomy" id="87958"/>
    <lineage>
        <taxon>Eukaryota</taxon>
        <taxon>Metazoa</taxon>
        <taxon>Spiralia</taxon>
        <taxon>Lophotrochozoa</taxon>
        <taxon>Mollusca</taxon>
        <taxon>Gastropoda</taxon>
        <taxon>Patellogastropoda</taxon>
        <taxon>Patelloidea</taxon>
        <taxon>Patellidae</taxon>
        <taxon>Patella</taxon>
    </lineage>
</organism>
<dbReference type="Proteomes" id="UP001347796">
    <property type="component" value="Unassembled WGS sequence"/>
</dbReference>
<evidence type="ECO:0000256" key="1">
    <source>
        <dbReference type="SAM" id="MobiDB-lite"/>
    </source>
</evidence>
<feature type="region of interest" description="Disordered" evidence="1">
    <location>
        <begin position="1"/>
        <end position="142"/>
    </location>
</feature>
<reference evidence="2 3" key="1">
    <citation type="submission" date="2024-01" db="EMBL/GenBank/DDBJ databases">
        <title>The genome of the rayed Mediterranean limpet Patella caerulea (Linnaeus, 1758).</title>
        <authorList>
            <person name="Anh-Thu Weber A."/>
            <person name="Halstead-Nussloch G."/>
        </authorList>
    </citation>
    <scope>NUCLEOTIDE SEQUENCE [LARGE SCALE GENOMIC DNA]</scope>
    <source>
        <strain evidence="2">AATW-2023a</strain>
        <tissue evidence="2">Whole specimen</tissue>
    </source>
</reference>
<feature type="compositionally biased region" description="Polar residues" evidence="1">
    <location>
        <begin position="131"/>
        <end position="142"/>
    </location>
</feature>
<evidence type="ECO:0000313" key="3">
    <source>
        <dbReference type="Proteomes" id="UP001347796"/>
    </source>
</evidence>
<name>A0AAN8JA71_PATCE</name>
<feature type="region of interest" description="Disordered" evidence="1">
    <location>
        <begin position="183"/>
        <end position="204"/>
    </location>
</feature>
<gene>
    <name evidence="2" type="ORF">SNE40_018303</name>
</gene>
<dbReference type="PANTHER" id="PTHR35558">
    <property type="entry name" value="SGNH_HYDRO DOMAIN-CONTAINING PROTEIN"/>
    <property type="match status" value="1"/>
</dbReference>